<dbReference type="PRINTS" id="PR00368">
    <property type="entry name" value="FADPNR"/>
</dbReference>
<evidence type="ECO:0000256" key="5">
    <source>
        <dbReference type="ARBA" id="ARBA00023002"/>
    </source>
</evidence>
<evidence type="ECO:0000313" key="7">
    <source>
        <dbReference type="EMBL" id="PSL10953.1"/>
    </source>
</evidence>
<name>A0A2P8EN98_9GAMM</name>
<dbReference type="EMBL" id="PYGI01000024">
    <property type="protein sequence ID" value="PSL10953.1"/>
    <property type="molecule type" value="Genomic_DNA"/>
</dbReference>
<evidence type="ECO:0000313" key="8">
    <source>
        <dbReference type="Proteomes" id="UP000242133"/>
    </source>
</evidence>
<gene>
    <name evidence="7" type="ORF">CLV44_12433</name>
</gene>
<dbReference type="PRINTS" id="PR00411">
    <property type="entry name" value="PNDRDTASEI"/>
</dbReference>
<keyword evidence="4" id="KW-0274">FAD</keyword>
<dbReference type="InterPro" id="IPR023753">
    <property type="entry name" value="FAD/NAD-binding_dom"/>
</dbReference>
<comment type="caution">
    <text evidence="7">The sequence shown here is derived from an EMBL/GenBank/DDBJ whole genome shotgun (WGS) entry which is preliminary data.</text>
</comment>
<proteinExistence type="inferred from homology"/>
<dbReference type="Proteomes" id="UP000242133">
    <property type="component" value="Unassembled WGS sequence"/>
</dbReference>
<keyword evidence="8" id="KW-1185">Reference proteome</keyword>
<dbReference type="OrthoDB" id="9781621at2"/>
<dbReference type="GO" id="GO:0019646">
    <property type="term" value="P:aerobic electron transport chain"/>
    <property type="evidence" value="ECO:0007669"/>
    <property type="project" value="TreeGrafter"/>
</dbReference>
<feature type="domain" description="FAD/NAD(P)-binding" evidence="6">
    <location>
        <begin position="10"/>
        <end position="339"/>
    </location>
</feature>
<evidence type="ECO:0000256" key="4">
    <source>
        <dbReference type="ARBA" id="ARBA00022827"/>
    </source>
</evidence>
<dbReference type="Pfam" id="PF07992">
    <property type="entry name" value="Pyr_redox_2"/>
    <property type="match status" value="1"/>
</dbReference>
<evidence type="ECO:0000256" key="1">
    <source>
        <dbReference type="ARBA" id="ARBA00001974"/>
    </source>
</evidence>
<evidence type="ECO:0000256" key="2">
    <source>
        <dbReference type="ARBA" id="ARBA00005272"/>
    </source>
</evidence>
<dbReference type="AlphaFoldDB" id="A0A2P8EN98"/>
<keyword evidence="5" id="KW-0560">Oxidoreductase</keyword>
<comment type="similarity">
    <text evidence="2">Belongs to the NADH dehydrogenase family.</text>
</comment>
<comment type="cofactor">
    <cofactor evidence="1">
        <name>FAD</name>
        <dbReference type="ChEBI" id="CHEBI:57692"/>
    </cofactor>
</comment>
<organism evidence="7 8">
    <name type="scientific">Marinobacterium halophilum</name>
    <dbReference type="NCBI Taxonomy" id="267374"/>
    <lineage>
        <taxon>Bacteria</taxon>
        <taxon>Pseudomonadati</taxon>
        <taxon>Pseudomonadota</taxon>
        <taxon>Gammaproteobacteria</taxon>
        <taxon>Oceanospirillales</taxon>
        <taxon>Oceanospirillaceae</taxon>
        <taxon>Marinobacterium</taxon>
    </lineage>
</organism>
<dbReference type="InterPro" id="IPR051169">
    <property type="entry name" value="NADH-Q_oxidoreductase"/>
</dbReference>
<evidence type="ECO:0000259" key="6">
    <source>
        <dbReference type="Pfam" id="PF07992"/>
    </source>
</evidence>
<dbReference type="InterPro" id="IPR036188">
    <property type="entry name" value="FAD/NAD-bd_sf"/>
</dbReference>
<sequence>MEQTSSLYQHVVVVGGGAGGLELATRLARKYRRKGLKVTLVDREPTHIWKPLLHEVATGSLDAGIDELSYSAQARSAGFKFQVGQMDAINREQRCIHLAAVRGQNGQVLLPVRTLYYDYLIMAVGSVTNDFGVDGVAEYCTFLDSRQQAEQFRRTLLETYLKTSNSKDQPLRIAIVGAGATGVELSAELFNTARELAAYGISKLDRNRLEVILIEAGPRILPALPERISAAARHELAKLGVSVREDTRITSVNEQGLLTDTGELIEAELKVWAAGIRAPEFMSRLDGLECNRLNQLVVGPDLRTAADPRIFALGDCAACARTDGNGNVPPRAQAAHQMASFLLKQFGRIIKDEPLPAYEYKDYGSLVSLSRFSTVGSLMGNLSKGSMMVEGRLARLVYVSLYRLHQLAIYGYTKTFLITLVDRINKVIRPRLKLH</sequence>
<protein>
    <submittedName>
        <fullName evidence="7">NADH dehydrogenase</fullName>
    </submittedName>
</protein>
<dbReference type="GO" id="GO:0003955">
    <property type="term" value="F:NAD(P)H dehydrogenase (quinone) activity"/>
    <property type="evidence" value="ECO:0007669"/>
    <property type="project" value="TreeGrafter"/>
</dbReference>
<dbReference type="RefSeq" id="WP_106592985.1">
    <property type="nucleotide sequence ID" value="NZ_PYGI01000024.1"/>
</dbReference>
<accession>A0A2P8EN98</accession>
<dbReference type="SUPFAM" id="SSF51905">
    <property type="entry name" value="FAD/NAD(P)-binding domain"/>
    <property type="match status" value="1"/>
</dbReference>
<dbReference type="PANTHER" id="PTHR42913:SF3">
    <property type="entry name" value="64 KDA MITOCHONDRIAL NADH DEHYDROGENASE (EUROFUNG)"/>
    <property type="match status" value="1"/>
</dbReference>
<dbReference type="Gene3D" id="3.50.50.100">
    <property type="match status" value="1"/>
</dbReference>
<keyword evidence="3" id="KW-0285">Flavoprotein</keyword>
<dbReference type="PANTHER" id="PTHR42913">
    <property type="entry name" value="APOPTOSIS-INDUCING FACTOR 1"/>
    <property type="match status" value="1"/>
</dbReference>
<reference evidence="7 8" key="1">
    <citation type="submission" date="2018-03" db="EMBL/GenBank/DDBJ databases">
        <title>Genomic Encyclopedia of Archaeal and Bacterial Type Strains, Phase II (KMG-II): from individual species to whole genera.</title>
        <authorList>
            <person name="Goeker M."/>
        </authorList>
    </citation>
    <scope>NUCLEOTIDE SEQUENCE [LARGE SCALE GENOMIC DNA]</scope>
    <source>
        <strain evidence="7 8">DSM 17586</strain>
    </source>
</reference>
<evidence type="ECO:0000256" key="3">
    <source>
        <dbReference type="ARBA" id="ARBA00022630"/>
    </source>
</evidence>